<reference evidence="2" key="1">
    <citation type="submission" date="2023-04" db="EMBL/GenBank/DDBJ databases">
        <authorList>
            <consortium name="ELIXIR-Norway"/>
        </authorList>
    </citation>
    <scope>NUCLEOTIDE SEQUENCE [LARGE SCALE GENOMIC DNA]</scope>
</reference>
<accession>A0ABN8YWR7</accession>
<proteinExistence type="inferred from homology"/>
<name>A0ABN8YWR7_RANTA</name>
<evidence type="ECO:0000313" key="2">
    <source>
        <dbReference type="EMBL" id="CAI9165081.1"/>
    </source>
</evidence>
<sequence length="188" mass="20990">MAHLRACEVPQLLHKFVVIVGDSVYKDLVLPLQKDCLPSSSQLKAKGELSFEHHTRLEGCQWEGLHHCTRYARCARSALVTAWCCSTSSRACSRYVEDILEQMQRDDTVAAGGTAETCWTSLSTADTWGSTDWDKHTHLYLFHLLLAHLADAWAMHLPAATTWAGGSGRAPRGEFRALWVKAAPRLWA</sequence>
<dbReference type="PANTHER" id="PTHR14469:SF4">
    <property type="entry name" value="SIMILAR TO CHROMOSOME 20 OPEN READING FRAME 81"/>
    <property type="match status" value="1"/>
</dbReference>
<dbReference type="EMBL" id="OX459960">
    <property type="protein sequence ID" value="CAI9165081.1"/>
    <property type="molecule type" value="Genomic_DNA"/>
</dbReference>
<gene>
    <name evidence="2" type="ORF">MRATA1EN1_LOCUS14043</name>
</gene>
<organism evidence="2 3">
    <name type="scientific">Rangifer tarandus platyrhynchus</name>
    <name type="common">Svalbard reindeer</name>
    <dbReference type="NCBI Taxonomy" id="3082113"/>
    <lineage>
        <taxon>Eukaryota</taxon>
        <taxon>Metazoa</taxon>
        <taxon>Chordata</taxon>
        <taxon>Craniata</taxon>
        <taxon>Vertebrata</taxon>
        <taxon>Euteleostomi</taxon>
        <taxon>Mammalia</taxon>
        <taxon>Eutheria</taxon>
        <taxon>Laurasiatheria</taxon>
        <taxon>Artiodactyla</taxon>
        <taxon>Ruminantia</taxon>
        <taxon>Pecora</taxon>
        <taxon>Cervidae</taxon>
        <taxon>Odocoileinae</taxon>
        <taxon>Rangifer</taxon>
    </lineage>
</organism>
<keyword evidence="3" id="KW-1185">Reference proteome</keyword>
<protein>
    <submittedName>
        <fullName evidence="2">Uncharacterized protein</fullName>
    </submittedName>
</protein>
<dbReference type="Proteomes" id="UP001176941">
    <property type="component" value="Chromosome 24"/>
</dbReference>
<evidence type="ECO:0000313" key="3">
    <source>
        <dbReference type="Proteomes" id="UP001176941"/>
    </source>
</evidence>
<comment type="similarity">
    <text evidence="1">Belongs to the PC-esterase family.</text>
</comment>
<dbReference type="PANTHER" id="PTHR14469">
    <property type="entry name" value="SARCOMA ANTIGEN NY-SAR-23"/>
    <property type="match status" value="1"/>
</dbReference>
<evidence type="ECO:0000256" key="1">
    <source>
        <dbReference type="ARBA" id="ARBA00037957"/>
    </source>
</evidence>